<proteinExistence type="predicted"/>
<organism evidence="2 3">
    <name type="scientific">Stieleria varia</name>
    <dbReference type="NCBI Taxonomy" id="2528005"/>
    <lineage>
        <taxon>Bacteria</taxon>
        <taxon>Pseudomonadati</taxon>
        <taxon>Planctomycetota</taxon>
        <taxon>Planctomycetia</taxon>
        <taxon>Pirellulales</taxon>
        <taxon>Pirellulaceae</taxon>
        <taxon>Stieleria</taxon>
    </lineage>
</organism>
<name>A0A5C6B118_9BACT</name>
<feature type="region of interest" description="Disordered" evidence="1">
    <location>
        <begin position="1"/>
        <end position="26"/>
    </location>
</feature>
<keyword evidence="3" id="KW-1185">Reference proteome</keyword>
<dbReference type="Proteomes" id="UP000320176">
    <property type="component" value="Unassembled WGS sequence"/>
</dbReference>
<dbReference type="AlphaFoldDB" id="A0A5C6B118"/>
<gene>
    <name evidence="2" type="ORF">Pla52n_15580</name>
</gene>
<comment type="caution">
    <text evidence="2">The sequence shown here is derived from an EMBL/GenBank/DDBJ whole genome shotgun (WGS) entry which is preliminary data.</text>
</comment>
<evidence type="ECO:0000313" key="2">
    <source>
        <dbReference type="EMBL" id="TWU05843.1"/>
    </source>
</evidence>
<protein>
    <submittedName>
        <fullName evidence="2">Uncharacterized protein</fullName>
    </submittedName>
</protein>
<reference evidence="2 3" key="1">
    <citation type="submission" date="2019-02" db="EMBL/GenBank/DDBJ databases">
        <title>Deep-cultivation of Planctomycetes and their phenomic and genomic characterization uncovers novel biology.</title>
        <authorList>
            <person name="Wiegand S."/>
            <person name="Jogler M."/>
            <person name="Boedeker C."/>
            <person name="Pinto D."/>
            <person name="Vollmers J."/>
            <person name="Rivas-Marin E."/>
            <person name="Kohn T."/>
            <person name="Peeters S.H."/>
            <person name="Heuer A."/>
            <person name="Rast P."/>
            <person name="Oberbeckmann S."/>
            <person name="Bunk B."/>
            <person name="Jeske O."/>
            <person name="Meyerdierks A."/>
            <person name="Storesund J.E."/>
            <person name="Kallscheuer N."/>
            <person name="Luecker S."/>
            <person name="Lage O.M."/>
            <person name="Pohl T."/>
            <person name="Merkel B.J."/>
            <person name="Hornburger P."/>
            <person name="Mueller R.-W."/>
            <person name="Bruemmer F."/>
            <person name="Labrenz M."/>
            <person name="Spormann A.M."/>
            <person name="Op Den Camp H."/>
            <person name="Overmann J."/>
            <person name="Amann R."/>
            <person name="Jetten M.S.M."/>
            <person name="Mascher T."/>
            <person name="Medema M.H."/>
            <person name="Devos D.P."/>
            <person name="Kaster A.-K."/>
            <person name="Ovreas L."/>
            <person name="Rohde M."/>
            <person name="Galperin M.Y."/>
            <person name="Jogler C."/>
        </authorList>
    </citation>
    <scope>NUCLEOTIDE SEQUENCE [LARGE SCALE GENOMIC DNA]</scope>
    <source>
        <strain evidence="2 3">Pla52n</strain>
    </source>
</reference>
<evidence type="ECO:0000313" key="3">
    <source>
        <dbReference type="Proteomes" id="UP000320176"/>
    </source>
</evidence>
<dbReference type="EMBL" id="SJPN01000002">
    <property type="protein sequence ID" value="TWU05843.1"/>
    <property type="molecule type" value="Genomic_DNA"/>
</dbReference>
<feature type="compositionally biased region" description="Basic and acidic residues" evidence="1">
    <location>
        <begin position="9"/>
        <end position="25"/>
    </location>
</feature>
<evidence type="ECO:0000256" key="1">
    <source>
        <dbReference type="SAM" id="MobiDB-lite"/>
    </source>
</evidence>
<sequence>MPEGNLRAPESDLAERGHIAPREPSNEFSSLCRCFRSLMG</sequence>
<accession>A0A5C6B118</accession>